<dbReference type="GO" id="GO:0034599">
    <property type="term" value="P:cellular response to oxidative stress"/>
    <property type="evidence" value="ECO:0007669"/>
    <property type="project" value="TreeGrafter"/>
</dbReference>
<dbReference type="GO" id="GO:0015976">
    <property type="term" value="P:carbon utilization"/>
    <property type="evidence" value="ECO:0007669"/>
    <property type="project" value="InterPro"/>
</dbReference>
<dbReference type="Gene3D" id="3.40.1050.10">
    <property type="entry name" value="Carbonic anhydrase"/>
    <property type="match status" value="1"/>
</dbReference>
<feature type="binding site" evidence="7">
    <location>
        <position position="92"/>
    </location>
    <ligand>
        <name>Zn(2+)</name>
        <dbReference type="ChEBI" id="CHEBI:29105"/>
    </ligand>
</feature>
<dbReference type="SMART" id="SM00947">
    <property type="entry name" value="Pro_CA"/>
    <property type="match status" value="1"/>
</dbReference>
<reference evidence="10" key="1">
    <citation type="submission" date="2017-04" db="EMBL/GenBank/DDBJ databases">
        <authorList>
            <person name="Varghese N."/>
            <person name="Submissions S."/>
        </authorList>
    </citation>
    <scope>NUCLEOTIDE SEQUENCE [LARGE SCALE GENOMIC DNA]</scope>
    <source>
        <strain evidence="10">Ballard 720</strain>
    </source>
</reference>
<proteinExistence type="inferred from homology"/>
<dbReference type="GO" id="GO:0008270">
    <property type="term" value="F:zinc ion binding"/>
    <property type="evidence" value="ECO:0007669"/>
    <property type="project" value="UniProtKB-UniRule"/>
</dbReference>
<keyword evidence="5 8" id="KW-0456">Lyase</keyword>
<evidence type="ECO:0000256" key="6">
    <source>
        <dbReference type="ARBA" id="ARBA00048348"/>
    </source>
</evidence>
<evidence type="ECO:0000256" key="3">
    <source>
        <dbReference type="ARBA" id="ARBA00022723"/>
    </source>
</evidence>
<comment type="function">
    <text evidence="8">Reversible hydration of carbon dioxide.</text>
</comment>
<dbReference type="InterPro" id="IPR036874">
    <property type="entry name" value="Carbonic_anhydrase_sf"/>
</dbReference>
<evidence type="ECO:0000256" key="5">
    <source>
        <dbReference type="ARBA" id="ARBA00023239"/>
    </source>
</evidence>
<evidence type="ECO:0000256" key="1">
    <source>
        <dbReference type="ARBA" id="ARBA00006217"/>
    </source>
</evidence>
<accession>A0A1X7GZ13</accession>
<evidence type="ECO:0000256" key="4">
    <source>
        <dbReference type="ARBA" id="ARBA00022833"/>
    </source>
</evidence>
<dbReference type="PROSITE" id="PS00705">
    <property type="entry name" value="PROK_CO2_ANHYDRASE_2"/>
    <property type="match status" value="1"/>
</dbReference>
<dbReference type="GO" id="GO:0004089">
    <property type="term" value="F:carbonate dehydratase activity"/>
    <property type="evidence" value="ECO:0007669"/>
    <property type="project" value="UniProtKB-UniRule"/>
</dbReference>
<dbReference type="PANTHER" id="PTHR11002">
    <property type="entry name" value="CARBONIC ANHYDRASE"/>
    <property type="match status" value="1"/>
</dbReference>
<dbReference type="PANTHER" id="PTHR11002:SF76">
    <property type="entry name" value="CARBONIC ANHYDRASE"/>
    <property type="match status" value="1"/>
</dbReference>
<dbReference type="EC" id="4.2.1.1" evidence="2 8"/>
<dbReference type="CDD" id="cd00883">
    <property type="entry name" value="beta_CA_cladeA"/>
    <property type="match status" value="1"/>
</dbReference>
<dbReference type="Pfam" id="PF00484">
    <property type="entry name" value="Pro_CA"/>
    <property type="match status" value="1"/>
</dbReference>
<evidence type="ECO:0000256" key="7">
    <source>
        <dbReference type="PIRSR" id="PIRSR601765-1"/>
    </source>
</evidence>
<feature type="binding site" evidence="7">
    <location>
        <position position="94"/>
    </location>
    <ligand>
        <name>Zn(2+)</name>
        <dbReference type="ChEBI" id="CHEBI:29105"/>
    </ligand>
</feature>
<name>A0A1X7GZ13_TRICW</name>
<evidence type="ECO:0000256" key="8">
    <source>
        <dbReference type="RuleBase" id="RU003956"/>
    </source>
</evidence>
<dbReference type="SUPFAM" id="SSF53056">
    <property type="entry name" value="beta-carbonic anhydrase, cab"/>
    <property type="match status" value="1"/>
</dbReference>
<feature type="binding site" evidence="7">
    <location>
        <position position="151"/>
    </location>
    <ligand>
        <name>Zn(2+)</name>
        <dbReference type="ChEBI" id="CHEBI:29105"/>
    </ligand>
</feature>
<gene>
    <name evidence="9" type="ORF">SAMN06295900_11996</name>
</gene>
<protein>
    <recommendedName>
        <fullName evidence="2 8">Carbonic anhydrase</fullName>
        <ecNumber evidence="2 8">4.2.1.1</ecNumber>
    </recommendedName>
    <alternativeName>
        <fullName evidence="8">Carbonate dehydratase</fullName>
    </alternativeName>
</protein>
<keyword evidence="10" id="KW-1185">Reference proteome</keyword>
<evidence type="ECO:0000313" key="9">
    <source>
        <dbReference type="EMBL" id="SMF76997.1"/>
    </source>
</evidence>
<dbReference type="AlphaFoldDB" id="A0A1X7GZ13"/>
<dbReference type="PROSITE" id="PS00704">
    <property type="entry name" value="PROK_CO2_ANHYDRASE_1"/>
    <property type="match status" value="1"/>
</dbReference>
<feature type="binding site" evidence="7">
    <location>
        <position position="148"/>
    </location>
    <ligand>
        <name>Zn(2+)</name>
        <dbReference type="ChEBI" id="CHEBI:29105"/>
    </ligand>
</feature>
<comment type="catalytic activity">
    <reaction evidence="6 8">
        <text>hydrogencarbonate + H(+) = CO2 + H2O</text>
        <dbReference type="Rhea" id="RHEA:10748"/>
        <dbReference type="ChEBI" id="CHEBI:15377"/>
        <dbReference type="ChEBI" id="CHEBI:15378"/>
        <dbReference type="ChEBI" id="CHEBI:16526"/>
        <dbReference type="ChEBI" id="CHEBI:17544"/>
        <dbReference type="EC" id="4.2.1.1"/>
    </reaction>
</comment>
<comment type="similarity">
    <text evidence="1 8">Belongs to the beta-class carbonic anhydrase family.</text>
</comment>
<comment type="cofactor">
    <cofactor evidence="7">
        <name>Zn(2+)</name>
        <dbReference type="ChEBI" id="CHEBI:29105"/>
    </cofactor>
    <text evidence="7">Binds 1 zinc ion per subunit.</text>
</comment>
<dbReference type="Proteomes" id="UP000192911">
    <property type="component" value="Unassembled WGS sequence"/>
</dbReference>
<evidence type="ECO:0000256" key="2">
    <source>
        <dbReference type="ARBA" id="ARBA00012925"/>
    </source>
</evidence>
<dbReference type="GO" id="GO:0071244">
    <property type="term" value="P:cellular response to carbon dioxide"/>
    <property type="evidence" value="ECO:0007669"/>
    <property type="project" value="TreeGrafter"/>
</dbReference>
<organism evidence="9 10">
    <name type="scientific">Trinickia caryophylli</name>
    <name type="common">Paraburkholderia caryophylli</name>
    <dbReference type="NCBI Taxonomy" id="28094"/>
    <lineage>
        <taxon>Bacteria</taxon>
        <taxon>Pseudomonadati</taxon>
        <taxon>Pseudomonadota</taxon>
        <taxon>Betaproteobacteria</taxon>
        <taxon>Burkholderiales</taxon>
        <taxon>Burkholderiaceae</taxon>
        <taxon>Trinickia</taxon>
    </lineage>
</organism>
<keyword evidence="3 7" id="KW-0479">Metal-binding</keyword>
<sequence length="281" mass="31117">MAEDRPAQMTTKSSCRHVCDAAGDDNLLVNAQTAFMAFIDVLDPGYGEVAMDFTQQMILQNVAWAREAAHGDPEIFERLKLGQDPKVLWIGCADSRVPAEIVTGARPGELFVHRNIANLFVPHDDNTMSVLEYAVCVLKVKDIVICGHYGCGGVRAALGAPNEGVPHVEQRIRPLRWLARRHREELDAIEDADERTNRLAELNVLEQARVLRACPVVHDAAPRPRVHAWMFDIRDGHIRVLPFESAEPALERSHAADIAQMAAAHRPAQREREPVRAAGGA</sequence>
<dbReference type="STRING" id="28094.SAMN06295900_11996"/>
<dbReference type="InterPro" id="IPR001765">
    <property type="entry name" value="Carbonic_anhydrase"/>
</dbReference>
<dbReference type="InterPro" id="IPR015892">
    <property type="entry name" value="Carbonic_anhydrase_CS"/>
</dbReference>
<dbReference type="EMBL" id="FXAH01000019">
    <property type="protein sequence ID" value="SMF76997.1"/>
    <property type="molecule type" value="Genomic_DNA"/>
</dbReference>
<keyword evidence="4 7" id="KW-0862">Zinc</keyword>
<evidence type="ECO:0000313" key="10">
    <source>
        <dbReference type="Proteomes" id="UP000192911"/>
    </source>
</evidence>